<comment type="caution">
    <text evidence="2">The sequence shown here is derived from an EMBL/GenBank/DDBJ whole genome shotgun (WGS) entry which is preliminary data.</text>
</comment>
<dbReference type="AlphaFoldDB" id="U7Q8J8"/>
<name>U7Q8J8_9CYAN</name>
<dbReference type="Proteomes" id="UP000017127">
    <property type="component" value="Unassembled WGS sequence"/>
</dbReference>
<evidence type="ECO:0000313" key="2">
    <source>
        <dbReference type="EMBL" id="ERT04154.1"/>
    </source>
</evidence>
<reference evidence="2 3" key="1">
    <citation type="journal article" date="2013" name="Front. Microbiol.">
        <title>Comparative genomic analyses of the cyanobacterium, Lyngbya aestuarii BL J, a powerful hydrogen producer.</title>
        <authorList>
            <person name="Kothari A."/>
            <person name="Vaughn M."/>
            <person name="Garcia-Pichel F."/>
        </authorList>
    </citation>
    <scope>NUCLEOTIDE SEQUENCE [LARGE SCALE GENOMIC DNA]</scope>
    <source>
        <strain evidence="2 3">BL J</strain>
    </source>
</reference>
<keyword evidence="3" id="KW-1185">Reference proteome</keyword>
<organism evidence="2 3">
    <name type="scientific">Lyngbya aestuarii BL J</name>
    <dbReference type="NCBI Taxonomy" id="1348334"/>
    <lineage>
        <taxon>Bacteria</taxon>
        <taxon>Bacillati</taxon>
        <taxon>Cyanobacteriota</taxon>
        <taxon>Cyanophyceae</taxon>
        <taxon>Oscillatoriophycideae</taxon>
        <taxon>Oscillatoriales</taxon>
        <taxon>Microcoleaceae</taxon>
        <taxon>Lyngbya</taxon>
    </lineage>
</organism>
<keyword evidence="1" id="KW-1133">Transmembrane helix</keyword>
<keyword evidence="1" id="KW-0472">Membrane</keyword>
<proteinExistence type="predicted"/>
<evidence type="ECO:0000256" key="1">
    <source>
        <dbReference type="SAM" id="Phobius"/>
    </source>
</evidence>
<protein>
    <submittedName>
        <fullName evidence="2">Uncharacterized protein</fullName>
    </submittedName>
</protein>
<feature type="transmembrane region" description="Helical" evidence="1">
    <location>
        <begin position="20"/>
        <end position="40"/>
    </location>
</feature>
<gene>
    <name evidence="2" type="ORF">M595_5905</name>
</gene>
<dbReference type="EMBL" id="AUZM01000117">
    <property type="protein sequence ID" value="ERT04154.1"/>
    <property type="molecule type" value="Genomic_DNA"/>
</dbReference>
<keyword evidence="1" id="KW-0812">Transmembrane</keyword>
<accession>U7Q8J8</accession>
<evidence type="ECO:0000313" key="3">
    <source>
        <dbReference type="Proteomes" id="UP000017127"/>
    </source>
</evidence>
<sequence>MKPENRRFVDQIRPLLSVTTFVILIIGVGFLSVNFILALISKFS</sequence>